<keyword evidence="2" id="KW-1185">Reference proteome</keyword>
<evidence type="ECO:0000313" key="2">
    <source>
        <dbReference type="Proteomes" id="UP001140560"/>
    </source>
</evidence>
<accession>A0A9W8Y4J7</accession>
<dbReference type="Proteomes" id="UP001140560">
    <property type="component" value="Unassembled WGS sequence"/>
</dbReference>
<evidence type="ECO:0000313" key="1">
    <source>
        <dbReference type="EMBL" id="KAJ4367418.1"/>
    </source>
</evidence>
<dbReference type="EMBL" id="JAPEUY010000012">
    <property type="protein sequence ID" value="KAJ4367418.1"/>
    <property type="molecule type" value="Genomic_DNA"/>
</dbReference>
<protein>
    <submittedName>
        <fullName evidence="1">Uncharacterized protein</fullName>
    </submittedName>
</protein>
<dbReference type="AlphaFoldDB" id="A0A9W8Y4J7"/>
<dbReference type="OrthoDB" id="10621883at2759"/>
<organism evidence="1 2">
    <name type="scientific">Neocucurbitaria cava</name>
    <dbReference type="NCBI Taxonomy" id="798079"/>
    <lineage>
        <taxon>Eukaryota</taxon>
        <taxon>Fungi</taxon>
        <taxon>Dikarya</taxon>
        <taxon>Ascomycota</taxon>
        <taxon>Pezizomycotina</taxon>
        <taxon>Dothideomycetes</taxon>
        <taxon>Pleosporomycetidae</taxon>
        <taxon>Pleosporales</taxon>
        <taxon>Pleosporineae</taxon>
        <taxon>Cucurbitariaceae</taxon>
        <taxon>Neocucurbitaria</taxon>
    </lineage>
</organism>
<sequence length="121" mass="14126">MARHNDEVSKTLARYQLNTLYHAEALRLLGMIYWPKYSFPEFYGLDVLTAPKTIALDNGESRIVYVTRAIVFSHGFGGSWKVLRSGTEEWHTPWRSMEEFVKVLKREFGEMAGKFVEMFEL</sequence>
<gene>
    <name evidence="1" type="ORF">N0V83_007000</name>
</gene>
<reference evidence="1" key="1">
    <citation type="submission" date="2022-10" db="EMBL/GenBank/DDBJ databases">
        <title>Tapping the CABI collections for fungal endophytes: first genome assemblies for Collariella, Neodidymelliopsis, Ascochyta clinopodiicola, Didymella pomorum, Didymosphaeria variabile, Neocosmospora piperis and Neocucurbitaria cava.</title>
        <authorList>
            <person name="Hill R."/>
        </authorList>
    </citation>
    <scope>NUCLEOTIDE SEQUENCE</scope>
    <source>
        <strain evidence="1">IMI 356814</strain>
    </source>
</reference>
<comment type="caution">
    <text evidence="1">The sequence shown here is derived from an EMBL/GenBank/DDBJ whole genome shotgun (WGS) entry which is preliminary data.</text>
</comment>
<proteinExistence type="predicted"/>
<name>A0A9W8Y4J7_9PLEO</name>